<comment type="caution">
    <text evidence="2">The sequence shown here is derived from an EMBL/GenBank/DDBJ whole genome shotgun (WGS) entry which is preliminary data.</text>
</comment>
<feature type="chain" id="PRO_5024340326" description="EfeO-type cupredoxin-like domain-containing protein" evidence="1">
    <location>
        <begin position="27"/>
        <end position="124"/>
    </location>
</feature>
<sequence>MSRARRLLRQWGPLLLLAATVRHGWAAGPPAPPPAAAVQPGEVVVTQRNRAFDRRTVQIPAGGTIRFDNQDDFDHQVFVDAPAMSYESEEQPPGHTLRVAFPHPGQFDVQCRIHPKMHLQVDVK</sequence>
<dbReference type="PANTHER" id="PTHR36507">
    <property type="entry name" value="BLL1555 PROTEIN"/>
    <property type="match status" value="1"/>
</dbReference>
<keyword evidence="3" id="KW-1185">Reference proteome</keyword>
<gene>
    <name evidence="2" type="ORF">FE263_05850</name>
</gene>
<protein>
    <recommendedName>
        <fullName evidence="4">EfeO-type cupredoxin-like domain-containing protein</fullName>
    </recommendedName>
</protein>
<organism evidence="2 3">
    <name type="scientific">Lichenicoccus roseus</name>
    <dbReference type="NCBI Taxonomy" id="2683649"/>
    <lineage>
        <taxon>Bacteria</taxon>
        <taxon>Pseudomonadati</taxon>
        <taxon>Pseudomonadota</taxon>
        <taxon>Alphaproteobacteria</taxon>
        <taxon>Acetobacterales</taxon>
        <taxon>Acetobacteraceae</taxon>
        <taxon>Lichenicoccus</taxon>
    </lineage>
</organism>
<keyword evidence="1" id="KW-0732">Signal</keyword>
<name>A0A5R9J806_9PROT</name>
<reference evidence="2 3" key="1">
    <citation type="submission" date="2019-05" db="EMBL/GenBank/DDBJ databases">
        <authorList>
            <person name="Pankratov T."/>
            <person name="Grouzdev D."/>
        </authorList>
    </citation>
    <scope>NUCLEOTIDE SEQUENCE [LARGE SCALE GENOMIC DNA]</scope>
    <source>
        <strain evidence="2 3">KEBCLARHB70R</strain>
    </source>
</reference>
<evidence type="ECO:0000313" key="3">
    <source>
        <dbReference type="Proteomes" id="UP000305654"/>
    </source>
</evidence>
<proteinExistence type="predicted"/>
<feature type="signal peptide" evidence="1">
    <location>
        <begin position="1"/>
        <end position="26"/>
    </location>
</feature>
<dbReference type="AlphaFoldDB" id="A0A5R9J806"/>
<dbReference type="SUPFAM" id="SSF49503">
    <property type="entry name" value="Cupredoxins"/>
    <property type="match status" value="1"/>
</dbReference>
<accession>A0A5R9J806</accession>
<dbReference type="PANTHER" id="PTHR36507:SF1">
    <property type="entry name" value="BLL1555 PROTEIN"/>
    <property type="match status" value="1"/>
</dbReference>
<evidence type="ECO:0000313" key="2">
    <source>
        <dbReference type="EMBL" id="TLU72973.1"/>
    </source>
</evidence>
<dbReference type="InterPro" id="IPR008972">
    <property type="entry name" value="Cupredoxin"/>
</dbReference>
<dbReference type="Proteomes" id="UP000305654">
    <property type="component" value="Unassembled WGS sequence"/>
</dbReference>
<dbReference type="InterPro" id="IPR052721">
    <property type="entry name" value="ET_Amicyanin"/>
</dbReference>
<dbReference type="OrthoDB" id="7306926at2"/>
<dbReference type="Gene3D" id="2.60.40.420">
    <property type="entry name" value="Cupredoxins - blue copper proteins"/>
    <property type="match status" value="1"/>
</dbReference>
<evidence type="ECO:0000256" key="1">
    <source>
        <dbReference type="SAM" id="SignalP"/>
    </source>
</evidence>
<dbReference type="EMBL" id="VCDI01000002">
    <property type="protein sequence ID" value="TLU72973.1"/>
    <property type="molecule type" value="Genomic_DNA"/>
</dbReference>
<evidence type="ECO:0008006" key="4">
    <source>
        <dbReference type="Google" id="ProtNLM"/>
    </source>
</evidence>
<dbReference type="RefSeq" id="WP_138325047.1">
    <property type="nucleotide sequence ID" value="NZ_VCDI01000002.1"/>
</dbReference>